<dbReference type="SUPFAM" id="SSF47598">
    <property type="entry name" value="Ribbon-helix-helix"/>
    <property type="match status" value="1"/>
</dbReference>
<dbReference type="GO" id="GO:0006355">
    <property type="term" value="P:regulation of DNA-templated transcription"/>
    <property type="evidence" value="ECO:0007669"/>
    <property type="project" value="InterPro"/>
</dbReference>
<evidence type="ECO:0000313" key="2">
    <source>
        <dbReference type="Proteomes" id="UP000054858"/>
    </source>
</evidence>
<dbReference type="Proteomes" id="UP000054858">
    <property type="component" value="Unassembled WGS sequence"/>
</dbReference>
<dbReference type="AlphaFoldDB" id="A0A0W0X2E6"/>
<accession>A0A0W0X2E6</accession>
<dbReference type="PATRIC" id="fig|29423.5.peg.1287"/>
<dbReference type="PANTHER" id="PTHR40688:SF2">
    <property type="entry name" value="RIBBON-HELIX-HELIX PROTEIN COPG DOMAIN-CONTAINING PROTEIN"/>
    <property type="match status" value="1"/>
</dbReference>
<evidence type="ECO:0000313" key="1">
    <source>
        <dbReference type="EMBL" id="KTD38743.1"/>
    </source>
</evidence>
<proteinExistence type="predicted"/>
<dbReference type="InterPro" id="IPR010985">
    <property type="entry name" value="Ribbon_hlx_hlx"/>
</dbReference>
<comment type="caution">
    <text evidence="1">The sequence shown here is derived from an EMBL/GenBank/DDBJ whole genome shotgun (WGS) entry which is preliminary data.</text>
</comment>
<name>A0A0W0X2E6_9GAMM</name>
<dbReference type="PANTHER" id="PTHR40688">
    <property type="match status" value="1"/>
</dbReference>
<dbReference type="CDD" id="cd22233">
    <property type="entry name" value="RHH_CopAso-like"/>
    <property type="match status" value="1"/>
</dbReference>
<reference evidence="1 2" key="1">
    <citation type="submission" date="2015-11" db="EMBL/GenBank/DDBJ databases">
        <title>Genomic analysis of 38 Legionella species identifies large and diverse effector repertoires.</title>
        <authorList>
            <person name="Burstein D."/>
            <person name="Amaro F."/>
            <person name="Zusman T."/>
            <person name="Lifshitz Z."/>
            <person name="Cohen O."/>
            <person name="Gilbert J.A."/>
            <person name="Pupko T."/>
            <person name="Shuman H.A."/>
            <person name="Segal G."/>
        </authorList>
    </citation>
    <scope>NUCLEOTIDE SEQUENCE [LARGE SCALE GENOMIC DNA]</scope>
    <source>
        <strain evidence="1 2">Oak Ridge-10</strain>
    </source>
</reference>
<protein>
    <submittedName>
        <fullName evidence="1">Ribbon-helix-helix protein, copG family</fullName>
    </submittedName>
</protein>
<dbReference type="EMBL" id="LNYP01000024">
    <property type="protein sequence ID" value="KTD38743.1"/>
    <property type="molecule type" value="Genomic_DNA"/>
</dbReference>
<sequence length="78" mass="9132">MTSTTMTIRLEPDMKVRLDKLAEITHRSKSFLASEAINEYLKVQEWQLIEIKKGIAEADEGQLIDHESILKFWENKIK</sequence>
<dbReference type="RefSeq" id="WP_025386336.1">
    <property type="nucleotide sequence ID" value="NZ_KV441803.1"/>
</dbReference>
<organism evidence="1 2">
    <name type="scientific">Legionella oakridgensis</name>
    <dbReference type="NCBI Taxonomy" id="29423"/>
    <lineage>
        <taxon>Bacteria</taxon>
        <taxon>Pseudomonadati</taxon>
        <taxon>Pseudomonadota</taxon>
        <taxon>Gammaproteobacteria</taxon>
        <taxon>Legionellales</taxon>
        <taxon>Legionellaceae</taxon>
        <taxon>Legionella</taxon>
    </lineage>
</organism>
<dbReference type="InterPro" id="IPR052991">
    <property type="entry name" value="Non-func_TypeII_TA_Antitoxin"/>
</dbReference>
<gene>
    <name evidence="1" type="ORF">Loak_1231</name>
</gene>